<evidence type="ECO:0000259" key="5">
    <source>
        <dbReference type="PROSITE" id="PS51635"/>
    </source>
</evidence>
<comment type="caution">
    <text evidence="6">The sequence shown here is derived from an EMBL/GenBank/DDBJ whole genome shotgun (WGS) entry which is preliminary data.</text>
</comment>
<evidence type="ECO:0000256" key="2">
    <source>
        <dbReference type="ARBA" id="ARBA00022963"/>
    </source>
</evidence>
<keyword evidence="7" id="KW-1185">Reference proteome</keyword>
<dbReference type="Gene3D" id="3.40.1090.10">
    <property type="entry name" value="Cytosolic phospholipase A2 catalytic domain"/>
    <property type="match status" value="2"/>
</dbReference>
<dbReference type="InterPro" id="IPR037483">
    <property type="entry name" value="YjjU-like"/>
</dbReference>
<gene>
    <name evidence="6" type="ORF">HMPREF3180_01526</name>
</gene>
<dbReference type="PATRIC" id="fig|157687.3.peg.1518"/>
<dbReference type="Proteomes" id="UP000070483">
    <property type="component" value="Unassembled WGS sequence"/>
</dbReference>
<keyword evidence="1 4" id="KW-0378">Hydrolase</keyword>
<dbReference type="AlphaFoldDB" id="A0A134A8L6"/>
<dbReference type="Pfam" id="PF01734">
    <property type="entry name" value="Patatin"/>
    <property type="match status" value="1"/>
</dbReference>
<organism evidence="6 7">
    <name type="scientific">Leptotrichia wadei</name>
    <dbReference type="NCBI Taxonomy" id="157687"/>
    <lineage>
        <taxon>Bacteria</taxon>
        <taxon>Fusobacteriati</taxon>
        <taxon>Fusobacteriota</taxon>
        <taxon>Fusobacteriia</taxon>
        <taxon>Fusobacteriales</taxon>
        <taxon>Leptotrichiaceae</taxon>
        <taxon>Leptotrichia</taxon>
    </lineage>
</organism>
<feature type="domain" description="PNPLA" evidence="5">
    <location>
        <begin position="14"/>
        <end position="180"/>
    </location>
</feature>
<dbReference type="PANTHER" id="PTHR14226:SF25">
    <property type="entry name" value="PHOSPHOESTERASE"/>
    <property type="match status" value="1"/>
</dbReference>
<evidence type="ECO:0000256" key="1">
    <source>
        <dbReference type="ARBA" id="ARBA00022801"/>
    </source>
</evidence>
<dbReference type="InterPro" id="IPR016035">
    <property type="entry name" value="Acyl_Trfase/lysoPLipase"/>
</dbReference>
<dbReference type="Pfam" id="PF19890">
    <property type="entry name" value="DUF6363"/>
    <property type="match status" value="1"/>
</dbReference>
<keyword evidence="3 4" id="KW-0443">Lipid metabolism</keyword>
<evidence type="ECO:0000313" key="7">
    <source>
        <dbReference type="Proteomes" id="UP000070483"/>
    </source>
</evidence>
<dbReference type="GO" id="GO:0016042">
    <property type="term" value="P:lipid catabolic process"/>
    <property type="evidence" value="ECO:0007669"/>
    <property type="project" value="UniProtKB-UniRule"/>
</dbReference>
<name>A0A134A8L6_9FUSO</name>
<dbReference type="CDD" id="cd07208">
    <property type="entry name" value="Pat_hypo_Ecoli_yjju_like"/>
    <property type="match status" value="1"/>
</dbReference>
<keyword evidence="2 4" id="KW-0442">Lipid degradation</keyword>
<dbReference type="PROSITE" id="PS51635">
    <property type="entry name" value="PNPLA"/>
    <property type="match status" value="1"/>
</dbReference>
<feature type="short sequence motif" description="DGA/G" evidence="4">
    <location>
        <begin position="167"/>
        <end position="169"/>
    </location>
</feature>
<feature type="short sequence motif" description="GXSXG" evidence="4">
    <location>
        <begin position="45"/>
        <end position="49"/>
    </location>
</feature>
<dbReference type="InterPro" id="IPR050301">
    <property type="entry name" value="NTE"/>
</dbReference>
<evidence type="ECO:0000256" key="4">
    <source>
        <dbReference type="PROSITE-ProRule" id="PRU01161"/>
    </source>
</evidence>
<dbReference type="SUPFAM" id="SSF52151">
    <property type="entry name" value="FabD/lysophospholipase-like"/>
    <property type="match status" value="1"/>
</dbReference>
<evidence type="ECO:0000313" key="6">
    <source>
        <dbReference type="EMBL" id="KXB64063.1"/>
    </source>
</evidence>
<protein>
    <submittedName>
        <fullName evidence="6">Phospholipase, patatin family</fullName>
    </submittedName>
</protein>
<dbReference type="PANTHER" id="PTHR14226">
    <property type="entry name" value="NEUROPATHY TARGET ESTERASE/SWISS CHEESE D.MELANOGASTER"/>
    <property type="match status" value="1"/>
</dbReference>
<dbReference type="GO" id="GO:0016787">
    <property type="term" value="F:hydrolase activity"/>
    <property type="evidence" value="ECO:0007669"/>
    <property type="project" value="UniProtKB-UniRule"/>
</dbReference>
<proteinExistence type="predicted"/>
<dbReference type="InterPro" id="IPR002641">
    <property type="entry name" value="PNPLA_dom"/>
</dbReference>
<accession>A0A134A8L6</accession>
<feature type="active site" description="Nucleophile" evidence="4">
    <location>
        <position position="47"/>
    </location>
</feature>
<reference evidence="7" key="1">
    <citation type="submission" date="2016-01" db="EMBL/GenBank/DDBJ databases">
        <authorList>
            <person name="Mitreva M."/>
            <person name="Pepin K.H."/>
            <person name="Mihindukulasuriya K.A."/>
            <person name="Fulton R."/>
            <person name="Fronick C."/>
            <person name="O'Laughlin M."/>
            <person name="Miner T."/>
            <person name="Herter B."/>
            <person name="Rosa B.A."/>
            <person name="Cordes M."/>
            <person name="Tomlinson C."/>
            <person name="Wollam A."/>
            <person name="Palsikar V.B."/>
            <person name="Mardis E.R."/>
            <person name="Wilson R.K."/>
        </authorList>
    </citation>
    <scope>NUCLEOTIDE SEQUENCE [LARGE SCALE GENOMIC DNA]</scope>
    <source>
        <strain evidence="7">KA00185</strain>
    </source>
</reference>
<feature type="active site" description="Proton acceptor" evidence="4">
    <location>
        <position position="167"/>
    </location>
</feature>
<dbReference type="STRING" id="157687.HMPREF3180_01526"/>
<feature type="short sequence motif" description="GXGXXG" evidence="4">
    <location>
        <begin position="18"/>
        <end position="23"/>
    </location>
</feature>
<dbReference type="InterPro" id="IPR045943">
    <property type="entry name" value="DUF6363"/>
</dbReference>
<evidence type="ECO:0000256" key="3">
    <source>
        <dbReference type="ARBA" id="ARBA00023098"/>
    </source>
</evidence>
<sequence>MLKGMKLMGEKTGLVLEGGGLRGIFTAGVLDFFLEKNIEFDSCIGVSAGACHACSYLAKQYKRAFNVSVDYLDDKRYCSFYSLIKTGDLFGVDFIYDEIPNKLNPIDNEAFKKNKTKFQVVITNCETGEAEYPEVKDFDKDTIYVRASSSLPLLARMVEINGNVYLDGGVSDSIPIRKSIENGNKKNVVILTRDKSYRKKQSALGRITGVKYKKFPKFVELMNTRYIRYNKELDYIDELEAKSEIFVIRPEVGLTLGRIEKNRKKLFEVYNIGYETAKKNYEKLKKYLEI</sequence>
<dbReference type="EMBL" id="LSDD01000106">
    <property type="protein sequence ID" value="KXB64063.1"/>
    <property type="molecule type" value="Genomic_DNA"/>
</dbReference>